<accession>A0A8J2E902</accession>
<feature type="region of interest" description="Disordered" evidence="1">
    <location>
        <begin position="33"/>
        <end position="72"/>
    </location>
</feature>
<comment type="caution">
    <text evidence="3">The sequence shown here is derived from an EMBL/GenBank/DDBJ whole genome shotgun (WGS) entry which is preliminary data.</text>
</comment>
<evidence type="ECO:0000256" key="2">
    <source>
        <dbReference type="SAM" id="SignalP"/>
    </source>
</evidence>
<name>A0A8J2E902_COTCN</name>
<feature type="compositionally biased region" description="Low complexity" evidence="1">
    <location>
        <begin position="225"/>
        <end position="234"/>
    </location>
</feature>
<evidence type="ECO:0000256" key="1">
    <source>
        <dbReference type="SAM" id="MobiDB-lite"/>
    </source>
</evidence>
<organism evidence="3 4">
    <name type="scientific">Cotesia congregata</name>
    <name type="common">Parasitoid wasp</name>
    <name type="synonym">Apanteles congregatus</name>
    <dbReference type="NCBI Taxonomy" id="51543"/>
    <lineage>
        <taxon>Eukaryota</taxon>
        <taxon>Metazoa</taxon>
        <taxon>Ecdysozoa</taxon>
        <taxon>Arthropoda</taxon>
        <taxon>Hexapoda</taxon>
        <taxon>Insecta</taxon>
        <taxon>Pterygota</taxon>
        <taxon>Neoptera</taxon>
        <taxon>Endopterygota</taxon>
        <taxon>Hymenoptera</taxon>
        <taxon>Apocrita</taxon>
        <taxon>Ichneumonoidea</taxon>
        <taxon>Braconidae</taxon>
        <taxon>Microgastrinae</taxon>
        <taxon>Cotesia</taxon>
    </lineage>
</organism>
<evidence type="ECO:0000313" key="4">
    <source>
        <dbReference type="Proteomes" id="UP000786811"/>
    </source>
</evidence>
<proteinExistence type="predicted"/>
<feature type="signal peptide" evidence="2">
    <location>
        <begin position="1"/>
        <end position="26"/>
    </location>
</feature>
<evidence type="ECO:0000313" key="3">
    <source>
        <dbReference type="EMBL" id="CAG5073692.1"/>
    </source>
</evidence>
<dbReference type="AlphaFoldDB" id="A0A8J2E902"/>
<gene>
    <name evidence="3" type="ORF">HICCMSTLAB_LOCUS563</name>
</gene>
<feature type="region of interest" description="Disordered" evidence="1">
    <location>
        <begin position="176"/>
        <end position="279"/>
    </location>
</feature>
<keyword evidence="2" id="KW-0732">Signal</keyword>
<keyword evidence="4" id="KW-1185">Reference proteome</keyword>
<reference evidence="3" key="1">
    <citation type="submission" date="2021-04" db="EMBL/GenBank/DDBJ databases">
        <authorList>
            <person name="Chebbi M.A.C M."/>
        </authorList>
    </citation>
    <scope>NUCLEOTIDE SEQUENCE</scope>
</reference>
<sequence>MNNSRLSPIISLLIVLLSSVIIDTHARYHHTEVLPRRHRHRHHSPSSSSLNSVSHRHNANSQHEGKKSPPLYEDTLAYEELYEDSDYPEDYESLEEDYNYEDYEVRPRRRRFRDHSRFANYRGSRLNRRRFFVRERNFEPDYYDEDYNYNHNHNHNHNRNRNFKVEELEIPRRHRKDFVKRRPSFGPRKGYGVRRQTGRKIPDYDSEEEFEFDRDHKKKHNLTGNNNNNNNNVNFVHEKDKEVDKEEEDNEEEDIWKETDEADDEEEEDDEEDKSFDDKDFMKMEDNNYFYKGAKREYRNINVNGSRGVVRKEVRSVSSSEEFRKEKGFENSSFREKPMKIRVRDEDYDRRNLQSDTGVSGFISFGIIERRLGLPRGRGFYGHRRYLQGIWIYIVVEGKVGQG</sequence>
<dbReference type="Proteomes" id="UP000786811">
    <property type="component" value="Unassembled WGS sequence"/>
</dbReference>
<feature type="chain" id="PRO_5035275126" evidence="2">
    <location>
        <begin position="27"/>
        <end position="403"/>
    </location>
</feature>
<protein>
    <submittedName>
        <fullName evidence="3">Uncharacterized protein</fullName>
    </submittedName>
</protein>
<dbReference type="EMBL" id="CAJNRD030001114">
    <property type="protein sequence ID" value="CAG5073692.1"/>
    <property type="molecule type" value="Genomic_DNA"/>
</dbReference>
<feature type="compositionally biased region" description="Acidic residues" evidence="1">
    <location>
        <begin position="245"/>
        <end position="275"/>
    </location>
</feature>